<dbReference type="Proteomes" id="UP000029713">
    <property type="component" value="Unassembled WGS sequence"/>
</dbReference>
<evidence type="ECO:0000313" key="2">
    <source>
        <dbReference type="EMBL" id="KGH45250.1"/>
    </source>
</evidence>
<dbReference type="PANTHER" id="PTHR34310">
    <property type="entry name" value="DUF427 DOMAIN PROTEIN (AFU_ORTHOLOGUE AFUA_3G02220)"/>
    <property type="match status" value="1"/>
</dbReference>
<accession>A0A098Y499</accession>
<name>A0A098Y499_9ACTN</name>
<dbReference type="Gene3D" id="2.170.150.40">
    <property type="entry name" value="Domain of unknown function (DUF427)"/>
    <property type="match status" value="2"/>
</dbReference>
<proteinExistence type="predicted"/>
<dbReference type="InterPro" id="IPR007361">
    <property type="entry name" value="DUF427"/>
</dbReference>
<dbReference type="PANTHER" id="PTHR34310:SF9">
    <property type="entry name" value="BLR5716 PROTEIN"/>
    <property type="match status" value="1"/>
</dbReference>
<protein>
    <recommendedName>
        <fullName evidence="1">DUF427 domain-containing protein</fullName>
    </recommendedName>
</protein>
<gene>
    <name evidence="2" type="ORF">IN07_18445</name>
</gene>
<reference evidence="2 3" key="1">
    <citation type="submission" date="2014-07" db="EMBL/GenBank/DDBJ databases">
        <title>Biosystematic studies on Modestobacter strains isolated from extreme hyper-arid desert soil and from historic building.</title>
        <authorList>
            <person name="Bukarasam K."/>
            <person name="Bull A."/>
            <person name="Girard G."/>
            <person name="van Wezel G."/>
            <person name="Goodfellow M."/>
        </authorList>
    </citation>
    <scope>NUCLEOTIDE SEQUENCE [LARGE SCALE GENOMIC DNA]</scope>
    <source>
        <strain evidence="2 3">KNN45-2b</strain>
    </source>
</reference>
<dbReference type="AlphaFoldDB" id="A0A098Y499"/>
<evidence type="ECO:0000259" key="1">
    <source>
        <dbReference type="Pfam" id="PF04248"/>
    </source>
</evidence>
<comment type="caution">
    <text evidence="2">The sequence shown here is derived from an EMBL/GenBank/DDBJ whole genome shotgun (WGS) entry which is preliminary data.</text>
</comment>
<dbReference type="Pfam" id="PF04248">
    <property type="entry name" value="NTP_transf_9"/>
    <property type="match status" value="2"/>
</dbReference>
<feature type="domain" description="DUF427" evidence="1">
    <location>
        <begin position="39"/>
        <end position="129"/>
    </location>
</feature>
<feature type="domain" description="DUF427" evidence="1">
    <location>
        <begin position="163"/>
        <end position="253"/>
    </location>
</feature>
<dbReference type="RefSeq" id="WP_036338177.1">
    <property type="nucleotide sequence ID" value="NZ_JPMX01000084.1"/>
</dbReference>
<dbReference type="EMBL" id="JPMX01000084">
    <property type="protein sequence ID" value="KGH45250.1"/>
    <property type="molecule type" value="Genomic_DNA"/>
</dbReference>
<dbReference type="STRING" id="1522368.IN07_18445"/>
<sequence>MSLTMGIGPLAAANRNRLNADLSAAPAHLLYSHEAGKRVRGVVNGETVLDTERAVLLHETGLMPQWYVPRDDVRTDLLTPTDTSTHCPFKGDAAYWTLTVGDRTEVDAVWSYPDPLPAVPELAGLMAVYFDRLDAWLEEDEQVLGHPRDPFHRVDTRRSSRRVTVRVGGAVVAETDRAVALFETGLPVRWYLPREVFDVAGLSDSDTRTVCPYKGIATYQHLTVGGRRYEDLLWSYVPGLPEAQQVSGFVSVDDSSDDVQVEVSRA</sequence>
<dbReference type="OrthoDB" id="285364at2"/>
<organism evidence="2 3">
    <name type="scientific">Modestobacter caceresii</name>
    <dbReference type="NCBI Taxonomy" id="1522368"/>
    <lineage>
        <taxon>Bacteria</taxon>
        <taxon>Bacillati</taxon>
        <taxon>Actinomycetota</taxon>
        <taxon>Actinomycetes</taxon>
        <taxon>Geodermatophilales</taxon>
        <taxon>Geodermatophilaceae</taxon>
        <taxon>Modestobacter</taxon>
    </lineage>
</organism>
<evidence type="ECO:0000313" key="3">
    <source>
        <dbReference type="Proteomes" id="UP000029713"/>
    </source>
</evidence>
<dbReference type="InterPro" id="IPR038694">
    <property type="entry name" value="DUF427_sf"/>
</dbReference>
<keyword evidence="3" id="KW-1185">Reference proteome</keyword>